<sequence length="446" mass="51186">MPNHHQKIHLIAVDMGYGHQRAAYPLRALAPRHETINANVYRGIPSADRAIWEQSRKIYEFFSRFKKFPVVGELAWDIFDKLQQIEPFYPKRDLSKPIIQLKSTYSLIQKKQWGKHLIDRLARNPLPIVSTFFIPAFMAEIFNYPGEIYCLATDTDISRAWAPLEPKTSRIKYLAPTHRVEERLAMYGVKPENIFVTGFPLPDELVGQNKSILKRNLGQRLFNLDPGRNYLNPYKETICRHLGHRNFPTHARHPLTLMFAVGGAGAQRELGLTIALSLKKKIQEKKIRLILVAGIHNSVNSYFKDELHRHGLGTEIGAGVHIIHGGTKESYFQKFNRALKTTDILWTKPSELSFYTALGIPIIMSEPLGSQELFNQKWLRAIGSGVNQEKAAFTHEWLFDWLETGWFAEAAMQGFLEASADGLTNIHKVICHRQEETIKIDKILHY</sequence>
<dbReference type="AlphaFoldDB" id="A0A1F5T9U5"/>
<evidence type="ECO:0000313" key="3">
    <source>
        <dbReference type="Proteomes" id="UP000178656"/>
    </source>
</evidence>
<proteinExistence type="predicted"/>
<accession>A0A1F5T9U5</accession>
<reference evidence="2 3" key="1">
    <citation type="journal article" date="2016" name="Nat. Commun.">
        <title>Thousands of microbial genomes shed light on interconnected biogeochemical processes in an aquifer system.</title>
        <authorList>
            <person name="Anantharaman K."/>
            <person name="Brown C.T."/>
            <person name="Hug L.A."/>
            <person name="Sharon I."/>
            <person name="Castelle C.J."/>
            <person name="Probst A.J."/>
            <person name="Thomas B.C."/>
            <person name="Singh A."/>
            <person name="Wilkins M.J."/>
            <person name="Karaoz U."/>
            <person name="Brodie E.L."/>
            <person name="Williams K.H."/>
            <person name="Hubbard S.S."/>
            <person name="Banfield J.F."/>
        </authorList>
    </citation>
    <scope>NUCLEOTIDE SEQUENCE [LARGE SCALE GENOMIC DNA]</scope>
</reference>
<name>A0A1F5T9U5_9BACT</name>
<feature type="domain" description="DUF6938" evidence="1">
    <location>
        <begin position="249"/>
        <end position="310"/>
    </location>
</feature>
<dbReference type="EMBL" id="MFGM01000054">
    <property type="protein sequence ID" value="OGF35211.1"/>
    <property type="molecule type" value="Genomic_DNA"/>
</dbReference>
<evidence type="ECO:0000313" key="2">
    <source>
        <dbReference type="EMBL" id="OGF35211.1"/>
    </source>
</evidence>
<dbReference type="Proteomes" id="UP000178656">
    <property type="component" value="Unassembled WGS sequence"/>
</dbReference>
<protein>
    <recommendedName>
        <fullName evidence="1">DUF6938 domain-containing protein</fullName>
    </recommendedName>
</protein>
<organism evidence="2 3">
    <name type="scientific">Candidatus Falkowbacteria bacterium RIFOXYC2_FULL_48_21</name>
    <dbReference type="NCBI Taxonomy" id="1798005"/>
    <lineage>
        <taxon>Bacteria</taxon>
        <taxon>Candidatus Falkowiibacteriota</taxon>
    </lineage>
</organism>
<evidence type="ECO:0000259" key="1">
    <source>
        <dbReference type="Pfam" id="PF22053"/>
    </source>
</evidence>
<dbReference type="Pfam" id="PF22053">
    <property type="entry name" value="DUF6938"/>
    <property type="match status" value="1"/>
</dbReference>
<comment type="caution">
    <text evidence="2">The sequence shown here is derived from an EMBL/GenBank/DDBJ whole genome shotgun (WGS) entry which is preliminary data.</text>
</comment>
<gene>
    <name evidence="2" type="ORF">A2482_00570</name>
</gene>
<dbReference type="InterPro" id="IPR054218">
    <property type="entry name" value="DUF6938"/>
</dbReference>